<dbReference type="Pfam" id="PF06090">
    <property type="entry name" value="Ins_P5_2-kin"/>
    <property type="match status" value="2"/>
</dbReference>
<dbReference type="Gene3D" id="3.30.200.110">
    <property type="entry name" value="Inositol-pentakisphosphate 2-kinase, N-lobe"/>
    <property type="match status" value="1"/>
</dbReference>
<protein>
    <recommendedName>
        <fullName evidence="2">inositol-pentakisphosphate 2-kinase</fullName>
        <ecNumber evidence="2">2.7.1.158</ecNumber>
    </recommendedName>
    <alternativeName>
        <fullName evidence="7">Ins(1,3,4,5,6)P5 2-kinase</fullName>
    </alternativeName>
</protein>
<dbReference type="RefSeq" id="XP_022658668.1">
    <property type="nucleotide sequence ID" value="XM_022802933.1"/>
</dbReference>
<organism evidence="8 9">
    <name type="scientific">Varroa destructor</name>
    <name type="common">Honeybee mite</name>
    <dbReference type="NCBI Taxonomy" id="109461"/>
    <lineage>
        <taxon>Eukaryota</taxon>
        <taxon>Metazoa</taxon>
        <taxon>Ecdysozoa</taxon>
        <taxon>Arthropoda</taxon>
        <taxon>Chelicerata</taxon>
        <taxon>Arachnida</taxon>
        <taxon>Acari</taxon>
        <taxon>Parasitiformes</taxon>
        <taxon>Mesostigmata</taxon>
        <taxon>Gamasina</taxon>
        <taxon>Dermanyssoidea</taxon>
        <taxon>Varroidae</taxon>
        <taxon>Varroa</taxon>
    </lineage>
</organism>
<comment type="similarity">
    <text evidence="1">Belongs to the IPK1 type 2 family.</text>
</comment>
<evidence type="ECO:0000256" key="3">
    <source>
        <dbReference type="ARBA" id="ARBA00022679"/>
    </source>
</evidence>
<dbReference type="InParanoid" id="A0A7M7K0U8"/>
<keyword evidence="4" id="KW-0547">Nucleotide-binding</keyword>
<dbReference type="EC" id="2.7.1.158" evidence="2"/>
<dbReference type="GO" id="GO:0005634">
    <property type="term" value="C:nucleus"/>
    <property type="evidence" value="ECO:0007669"/>
    <property type="project" value="TreeGrafter"/>
</dbReference>
<reference evidence="8" key="1">
    <citation type="submission" date="2021-01" db="UniProtKB">
        <authorList>
            <consortium name="EnsemblMetazoa"/>
        </authorList>
    </citation>
    <scope>IDENTIFICATION</scope>
</reference>
<dbReference type="CTD" id="37360"/>
<proteinExistence type="inferred from homology"/>
<evidence type="ECO:0000256" key="6">
    <source>
        <dbReference type="ARBA" id="ARBA00022840"/>
    </source>
</evidence>
<dbReference type="PANTHER" id="PTHR14456">
    <property type="entry name" value="INOSITOL POLYPHOSPHATE KINASE 1"/>
    <property type="match status" value="1"/>
</dbReference>
<keyword evidence="9" id="KW-1185">Reference proteome</keyword>
<dbReference type="AlphaFoldDB" id="A0A7M7K0U8"/>
<name>A0A7M7K0U8_VARDE</name>
<dbReference type="EnsemblMetazoa" id="XM_022802933">
    <property type="protein sequence ID" value="XP_022658668"/>
    <property type="gene ID" value="LOC111249289"/>
</dbReference>
<dbReference type="GeneID" id="111249289"/>
<dbReference type="PANTHER" id="PTHR14456:SF2">
    <property type="entry name" value="INOSITOL-PENTAKISPHOSPHATE 2-KINASE"/>
    <property type="match status" value="1"/>
</dbReference>
<keyword evidence="3" id="KW-0808">Transferase</keyword>
<dbReference type="InterPro" id="IPR009286">
    <property type="entry name" value="Ins_P5_2-kin"/>
</dbReference>
<dbReference type="Proteomes" id="UP000594260">
    <property type="component" value="Unplaced"/>
</dbReference>
<evidence type="ECO:0000256" key="4">
    <source>
        <dbReference type="ARBA" id="ARBA00022741"/>
    </source>
</evidence>
<dbReference type="InterPro" id="IPR043001">
    <property type="entry name" value="IP5_2-K_N_lobe"/>
</dbReference>
<dbReference type="EnsemblMetazoa" id="XM_022802936">
    <property type="protein sequence ID" value="XP_022658671"/>
    <property type="gene ID" value="LOC111249289"/>
</dbReference>
<accession>A0A7M7K0U8</accession>
<dbReference type="EnsemblMetazoa" id="XM_022802935">
    <property type="protein sequence ID" value="XP_022658670"/>
    <property type="gene ID" value="LOC111249289"/>
</dbReference>
<dbReference type="EnsemblMetazoa" id="XM_022802934">
    <property type="protein sequence ID" value="XP_022658669"/>
    <property type="gene ID" value="LOC111249289"/>
</dbReference>
<sequence>MADRLLIGHSTAAASAMWNDDDESLHILTLLGMRGRNDQHRMGKFNISRARFRGEGNSSLVLAFEDHPYVIKLKKVPISDVEKHRDSGESFDRAGVAGLSRSTRNLLSLNCIESSSNCRIGSDQVSADDYWLSMHKYQISFIKNVAVPLLGGSLVDVPALIKISRSELAALLAESRKDRAAHRLMKAPSPQLGCGLIFPDCCIFKSSFRAVDPEQARSVISGFQKTRNLDKACYDAGHVITDGMAIPVLGPVISIEIKAKMGFLPLPIKSDAACTVPLDVMTRHYPNTKESSEISSASSCYNSSNSPPGVSHPLKAHSPYDLCPSSASHCQTSASLQLEKTRLRSRLCRFHMVQHHKLRQGRIQHISNYCPLDLFSGCPERMKSAILELLHNPQNNLRLFRNRRLIFGGEHQKLGHDPFGIIRLFENMLFDFLPGHKPHVNSGTKLSCNDQHTDTMLTTHAITGSTRRSDAFTTENTFYSNDHPSTTDKNLQQLEHQSVMERALSNGCDVSENSGDTLSAQNQSCHDKHPVETTQCCQLTHGDVDKNVDESKGIDSEPTVSKKSAQYESSVSHLCNLIRLALCFPLQEDRCQEILSGSVRLETRYCKYSTKCSCYDVTYNYPETRFFKKSASCEKNKMCEASIHGDKKPLLRHDIPHGSVLYRVLQAQQLCSADVSTVHKAFYEDHRPEDFVEGRFPWPAIPCNPECLTNNERTPHETMSQFASRILWKHLVALTARDCSLMLTMQKIDISRWTGNISDSRLNILDYGDERYLLQIGIVDLEPKALDRIPEHMHDDLAMAMNFSLATT</sequence>
<dbReference type="GO" id="GO:0005524">
    <property type="term" value="F:ATP binding"/>
    <property type="evidence" value="ECO:0007669"/>
    <property type="project" value="UniProtKB-KW"/>
</dbReference>
<evidence type="ECO:0000256" key="2">
    <source>
        <dbReference type="ARBA" id="ARBA00012023"/>
    </source>
</evidence>
<evidence type="ECO:0000313" key="9">
    <source>
        <dbReference type="Proteomes" id="UP000594260"/>
    </source>
</evidence>
<dbReference type="KEGG" id="vde:111249289"/>
<dbReference type="GO" id="GO:0032958">
    <property type="term" value="P:inositol phosphate biosynthetic process"/>
    <property type="evidence" value="ECO:0007669"/>
    <property type="project" value="TreeGrafter"/>
</dbReference>
<dbReference type="RefSeq" id="XP_022658669.1">
    <property type="nucleotide sequence ID" value="XM_022802934.1"/>
</dbReference>
<dbReference type="OrthoDB" id="272370at2759"/>
<dbReference type="GO" id="GO:0035299">
    <property type="term" value="F:inositol-1,3,4,5,6-pentakisphosphate 2-kinase activity"/>
    <property type="evidence" value="ECO:0007669"/>
    <property type="project" value="UniProtKB-EC"/>
</dbReference>
<evidence type="ECO:0000256" key="5">
    <source>
        <dbReference type="ARBA" id="ARBA00022777"/>
    </source>
</evidence>
<evidence type="ECO:0000256" key="1">
    <source>
        <dbReference type="ARBA" id="ARBA00007229"/>
    </source>
</evidence>
<keyword evidence="6" id="KW-0067">ATP-binding</keyword>
<evidence type="ECO:0000256" key="7">
    <source>
        <dbReference type="ARBA" id="ARBA00029574"/>
    </source>
</evidence>
<keyword evidence="5" id="KW-0418">Kinase</keyword>
<evidence type="ECO:0000313" key="8">
    <source>
        <dbReference type="EnsemblMetazoa" id="XP_022658671"/>
    </source>
</evidence>
<dbReference type="RefSeq" id="XP_022658671.1">
    <property type="nucleotide sequence ID" value="XM_022802936.1"/>
</dbReference>
<dbReference type="RefSeq" id="XP_022658670.1">
    <property type="nucleotide sequence ID" value="XM_022802935.1"/>
</dbReference>